<evidence type="ECO:0000313" key="2">
    <source>
        <dbReference type="Proteomes" id="UP000176780"/>
    </source>
</evidence>
<protein>
    <submittedName>
        <fullName evidence="1">Uncharacterized protein</fullName>
    </submittedName>
</protein>
<sequence length="428" mass="48525">MMVDRVVRQLDRIETPIEAREITRRSLEAYISGCEELAVRLDTIIEKVGEGGKRPVILIPSRGAVPIFLEAKRFLDELHGEASPLNGKNARYYPKGIFDFLEQKGTDQPDNLTTVDVILFPFTADVSLENTDDEKLAKELRVSCARSVLHLVKRMNGGRQDFEWYKFLMKKLKAHNGDPSHLNPNQIVESLESFLPNPDSQIILIDTVISGRAAHDITGAFYNLGDPIVPLLAVDTVKGSKFDQRRKAEIQDTFKRDLWKFLPDGNPYNLFVEFPLITEDKGAALLGVMALNFIDFNEDKFFNKVNATFLPDFKPQSCIWTLPPPSSRRLFLSNFREFMDAAWNCKQESLESIKDDFIRRLAEQSRTLTSSHPVPTHREISEILKLSKDAVLKESGSHIVSVSLPRSVAKTWVQEFASHLSANSYSTK</sequence>
<comment type="caution">
    <text evidence="1">The sequence shown here is derived from an EMBL/GenBank/DDBJ whole genome shotgun (WGS) entry which is preliminary data.</text>
</comment>
<dbReference type="EMBL" id="MFBQ01000047">
    <property type="protein sequence ID" value="OGE03595.1"/>
    <property type="molecule type" value="Genomic_DNA"/>
</dbReference>
<dbReference type="AlphaFoldDB" id="A0A1F5HHU0"/>
<dbReference type="Proteomes" id="UP000176780">
    <property type="component" value="Unassembled WGS sequence"/>
</dbReference>
<organism evidence="1 2">
    <name type="scientific">Candidatus Curtissbacteria bacterium RIFCSPLOWO2_01_FULL_41_18</name>
    <dbReference type="NCBI Taxonomy" id="1797727"/>
    <lineage>
        <taxon>Bacteria</taxon>
        <taxon>Candidatus Curtissiibacteriota</taxon>
    </lineage>
</organism>
<name>A0A1F5HHU0_9BACT</name>
<gene>
    <name evidence="1" type="ORF">A3B51_01125</name>
</gene>
<proteinExistence type="predicted"/>
<accession>A0A1F5HHU0</accession>
<reference evidence="1 2" key="1">
    <citation type="journal article" date="2016" name="Nat. Commun.">
        <title>Thousands of microbial genomes shed light on interconnected biogeochemical processes in an aquifer system.</title>
        <authorList>
            <person name="Anantharaman K."/>
            <person name="Brown C.T."/>
            <person name="Hug L.A."/>
            <person name="Sharon I."/>
            <person name="Castelle C.J."/>
            <person name="Probst A.J."/>
            <person name="Thomas B.C."/>
            <person name="Singh A."/>
            <person name="Wilkins M.J."/>
            <person name="Karaoz U."/>
            <person name="Brodie E.L."/>
            <person name="Williams K.H."/>
            <person name="Hubbard S.S."/>
            <person name="Banfield J.F."/>
        </authorList>
    </citation>
    <scope>NUCLEOTIDE SEQUENCE [LARGE SCALE GENOMIC DNA]</scope>
</reference>
<evidence type="ECO:0000313" key="1">
    <source>
        <dbReference type="EMBL" id="OGE03595.1"/>
    </source>
</evidence>